<feature type="region of interest" description="Disordered" evidence="1">
    <location>
        <begin position="1"/>
        <end position="20"/>
    </location>
</feature>
<dbReference type="InterPro" id="IPR006076">
    <property type="entry name" value="FAD-dep_OxRdtase"/>
</dbReference>
<reference evidence="3 4" key="1">
    <citation type="submission" date="2023-01" db="EMBL/GenBank/DDBJ databases">
        <title>Analysis of 21 Apiospora genomes using comparative genomics revels a genus with tremendous synthesis potential of carbohydrate active enzymes and secondary metabolites.</title>
        <authorList>
            <person name="Sorensen T."/>
        </authorList>
    </citation>
    <scope>NUCLEOTIDE SEQUENCE [LARGE SCALE GENOMIC DNA]</scope>
    <source>
        <strain evidence="3 4">CBS 83171</strain>
    </source>
</reference>
<dbReference type="EMBL" id="JAQQWM010000005">
    <property type="protein sequence ID" value="KAK8063648.1"/>
    <property type="molecule type" value="Genomic_DNA"/>
</dbReference>
<dbReference type="Pfam" id="PF01266">
    <property type="entry name" value="DAO"/>
    <property type="match status" value="1"/>
</dbReference>
<dbReference type="PANTHER" id="PTHR13847">
    <property type="entry name" value="SARCOSINE DEHYDROGENASE-RELATED"/>
    <property type="match status" value="1"/>
</dbReference>
<evidence type="ECO:0000313" key="4">
    <source>
        <dbReference type="Proteomes" id="UP001446871"/>
    </source>
</evidence>
<gene>
    <name evidence="3" type="ORF">PG996_008300</name>
</gene>
<keyword evidence="4" id="KW-1185">Reference proteome</keyword>
<comment type="caution">
    <text evidence="3">The sequence shown here is derived from an EMBL/GenBank/DDBJ whole genome shotgun (WGS) entry which is preliminary data.</text>
</comment>
<accession>A0ABR1V0R5</accession>
<feature type="domain" description="FAD dependent oxidoreductase" evidence="2">
    <location>
        <begin position="42"/>
        <end position="458"/>
    </location>
</feature>
<dbReference type="InterPro" id="IPR036188">
    <property type="entry name" value="FAD/NAD-bd_sf"/>
</dbReference>
<dbReference type="Gene3D" id="3.30.9.10">
    <property type="entry name" value="D-Amino Acid Oxidase, subunit A, domain 2"/>
    <property type="match status" value="1"/>
</dbReference>
<dbReference type="Gene3D" id="3.50.50.60">
    <property type="entry name" value="FAD/NAD(P)-binding domain"/>
    <property type="match status" value="1"/>
</dbReference>
<evidence type="ECO:0000259" key="2">
    <source>
        <dbReference type="Pfam" id="PF01266"/>
    </source>
</evidence>
<name>A0ABR1V0R5_9PEZI</name>
<dbReference type="Proteomes" id="UP001446871">
    <property type="component" value="Unassembled WGS sequence"/>
</dbReference>
<dbReference type="PANTHER" id="PTHR13847:SF284">
    <property type="entry name" value="FAD DEPENDENT OXIDOREDUCTASE DOMAIN-CONTAINING PROTEIN"/>
    <property type="match status" value="1"/>
</dbReference>
<evidence type="ECO:0000313" key="3">
    <source>
        <dbReference type="EMBL" id="KAK8063648.1"/>
    </source>
</evidence>
<organism evidence="3 4">
    <name type="scientific">Apiospora saccharicola</name>
    <dbReference type="NCBI Taxonomy" id="335842"/>
    <lineage>
        <taxon>Eukaryota</taxon>
        <taxon>Fungi</taxon>
        <taxon>Dikarya</taxon>
        <taxon>Ascomycota</taxon>
        <taxon>Pezizomycotina</taxon>
        <taxon>Sordariomycetes</taxon>
        <taxon>Xylariomycetidae</taxon>
        <taxon>Amphisphaeriales</taxon>
        <taxon>Apiosporaceae</taxon>
        <taxon>Apiospora</taxon>
    </lineage>
</organism>
<dbReference type="SUPFAM" id="SSF51905">
    <property type="entry name" value="FAD/NAD(P)-binding domain"/>
    <property type="match status" value="1"/>
</dbReference>
<protein>
    <recommendedName>
        <fullName evidence="2">FAD dependent oxidoreductase domain-containing protein</fullName>
    </recommendedName>
</protein>
<proteinExistence type="predicted"/>
<sequence>MEENAARPVTLPRDNPTLSYWQEPPADIADLRTTASLPESADVVIIGSGITGAAIAWNFLENSEDDSPRNIVMLEARQACSGATGRNGEHAIPYVEPQAPRVGAQTTYKTLGGHTKAASYRTFLHHAKEHGTDEAVKIAKLELANIRALHAFAREHAIECDSHPCETVDIVYDAVQWGEDKRAVQAMRDAIPGHAASEYGLHTADQVRDKFYCGKGGDENIAGGVSYGAGSISSYRLVIGILKLCMERGLNLQTNTPVLNLEKIADGDSSSWRLETERGAITAQKVILATNGYTAHLLDQFEDVIVPLRGHVTAQRPGQNMPPNGLPVTYSFIHNDSYDYMIPRPPGSRFEGDIVIGGGLHNLSDGGASEYGTTDDTGFNGVIAESLRECLPDYFGDNWGKDHPDGRIRRAWTGIMGYSPDGCPFVGAVPGAENLWMAASFQGHGMVLCWMCAKALTAMVDGRDDEELKQWFPDAFRVKEERLKQAFRGALHMRADES</sequence>
<evidence type="ECO:0000256" key="1">
    <source>
        <dbReference type="SAM" id="MobiDB-lite"/>
    </source>
</evidence>